<sequence length="386" mass="45591">MLEELTQEEETKLFLKCYKERYNLFAKELTELLFKSCREKYNVSEKELEWFFSELYKEKYNLSNRQLEELFLEVYKEHNLSAEELKKLYFKLYEENRNLFEEELKESFLELYKKKHNLFEEELKESFLELYKKKHNLSEEELKELFLELYKEQHNLSEEELLEFKHIYNTKEVESLVERAAYYDLLPVIKYFIENGGNPYFVIEEFGEEVTILNIAARKGSLDIINYLFDNNVFTVDQRASENAKTPFHSAVESDSIKAVEFLLQKGADINAEFNCVGQVKTAWLFVVQLNFIEMAKFLLKHNVCIPELSYSYNVPELKDFLLPIKKLENLYITAQGNDFINTYNSSTPEVQAIWDARVSYLTHENSGTTIAGASLDNNNIAGDHS</sequence>
<dbReference type="PANTHER" id="PTHR24124">
    <property type="entry name" value="ANKYRIN REPEAT FAMILY A"/>
    <property type="match status" value="1"/>
</dbReference>
<gene>
    <name evidence="4" type="ORF">H6P87_00876</name>
</gene>
<keyword evidence="5" id="KW-1185">Reference proteome</keyword>
<dbReference type="PANTHER" id="PTHR24124:SF14">
    <property type="entry name" value="CHROMOSOME UNDETERMINED SCAFFOLD_25, WHOLE GENOME SHOTGUN SEQUENCE"/>
    <property type="match status" value="1"/>
</dbReference>
<evidence type="ECO:0000256" key="2">
    <source>
        <dbReference type="ARBA" id="ARBA00023043"/>
    </source>
</evidence>
<accession>A0A9E6MIJ1</accession>
<dbReference type="Gene3D" id="1.25.40.20">
    <property type="entry name" value="Ankyrin repeat-containing domain"/>
    <property type="match status" value="1"/>
</dbReference>
<proteinExistence type="predicted"/>
<dbReference type="InterPro" id="IPR036770">
    <property type="entry name" value="Ankyrin_rpt-contain_sf"/>
</dbReference>
<evidence type="ECO:0000256" key="3">
    <source>
        <dbReference type="PROSITE-ProRule" id="PRU00023"/>
    </source>
</evidence>
<protein>
    <recommendedName>
        <fullName evidence="6">Ankyrin repeat protein</fullName>
    </recommendedName>
</protein>
<dbReference type="Pfam" id="PF12796">
    <property type="entry name" value="Ank_2"/>
    <property type="match status" value="1"/>
</dbReference>
<keyword evidence="1" id="KW-0677">Repeat</keyword>
<evidence type="ECO:0000313" key="4">
    <source>
        <dbReference type="EMBL" id="QQV75323.1"/>
    </source>
</evidence>
<evidence type="ECO:0000313" key="5">
    <source>
        <dbReference type="Proteomes" id="UP000595296"/>
    </source>
</evidence>
<name>A0A9E6MIJ1_9RICK</name>
<dbReference type="InterPro" id="IPR002110">
    <property type="entry name" value="Ankyrin_rpt"/>
</dbReference>
<dbReference type="Proteomes" id="UP000595296">
    <property type="component" value="Chromosome"/>
</dbReference>
<evidence type="ECO:0000256" key="1">
    <source>
        <dbReference type="ARBA" id="ARBA00022737"/>
    </source>
</evidence>
<dbReference type="SMART" id="SM00248">
    <property type="entry name" value="ANK"/>
    <property type="match status" value="4"/>
</dbReference>
<evidence type="ECO:0008006" key="6">
    <source>
        <dbReference type="Google" id="ProtNLM"/>
    </source>
</evidence>
<dbReference type="PROSITE" id="PS50297">
    <property type="entry name" value="ANK_REP_REGION"/>
    <property type="match status" value="1"/>
</dbReference>
<reference evidence="4 5" key="1">
    <citation type="journal article" date="2021" name="Int. J. Syst. Evol. Microbiol.">
        <title>Characterization of a novel transitional group Rickettsia species (Rickettsia tillamookensis sp. nov.) from the western black-legged tick, Ixodes pacificus.</title>
        <authorList>
            <person name="Gauthier D.T."/>
            <person name="Karpathy S.E."/>
            <person name="Grizzard S.L."/>
            <person name="Batra D."/>
            <person name="Rowe L.A."/>
            <person name="Paddock C.D."/>
        </authorList>
    </citation>
    <scope>NUCLEOTIDE SEQUENCE [LARGE SCALE GENOMIC DNA]</scope>
    <source>
        <strain evidence="4 5">Tillamook 23</strain>
    </source>
</reference>
<dbReference type="SUPFAM" id="SSF48403">
    <property type="entry name" value="Ankyrin repeat"/>
    <property type="match status" value="1"/>
</dbReference>
<dbReference type="EMBL" id="CP060138">
    <property type="protein sequence ID" value="QQV75323.1"/>
    <property type="molecule type" value="Genomic_DNA"/>
</dbReference>
<feature type="repeat" description="ANK" evidence="3">
    <location>
        <begin position="243"/>
        <end position="275"/>
    </location>
</feature>
<organism evidence="4 5">
    <name type="scientific">Rickettsia tillamookensis</name>
    <dbReference type="NCBI Taxonomy" id="2761623"/>
    <lineage>
        <taxon>Bacteria</taxon>
        <taxon>Pseudomonadati</taxon>
        <taxon>Pseudomonadota</taxon>
        <taxon>Alphaproteobacteria</taxon>
        <taxon>Rickettsiales</taxon>
        <taxon>Rickettsiaceae</taxon>
        <taxon>Rickettsieae</taxon>
        <taxon>Rickettsia</taxon>
        <taxon>spotted fever group</taxon>
    </lineage>
</organism>
<dbReference type="PROSITE" id="PS50088">
    <property type="entry name" value="ANK_REPEAT"/>
    <property type="match status" value="1"/>
</dbReference>
<keyword evidence="2 3" id="KW-0040">ANK repeat</keyword>
<dbReference type="RefSeq" id="WP_202068597.1">
    <property type="nucleotide sequence ID" value="NZ_CP060138.2"/>
</dbReference>